<feature type="domain" description="Serine aminopeptidase S33" evidence="2">
    <location>
        <begin position="140"/>
        <end position="190"/>
    </location>
</feature>
<dbReference type="Proteomes" id="UP000198773">
    <property type="component" value="Unassembled WGS sequence"/>
</dbReference>
<dbReference type="RefSeq" id="WP_091343930.1">
    <property type="nucleotide sequence ID" value="NZ_FNRM01000007.1"/>
</dbReference>
<dbReference type="InterPro" id="IPR022742">
    <property type="entry name" value="Hydrolase_4"/>
</dbReference>
<gene>
    <name evidence="3" type="ORF">SAMN04488051_10783</name>
</gene>
<dbReference type="Gene3D" id="3.40.50.1820">
    <property type="entry name" value="alpha/beta hydrolase"/>
    <property type="match status" value="1"/>
</dbReference>
<dbReference type="SUPFAM" id="SSF53474">
    <property type="entry name" value="alpha/beta-Hydrolases"/>
    <property type="match status" value="1"/>
</dbReference>
<sequence length="275" mass="30542">MLLNKICLQCMLFSVFFLYVLPAFSASNSLTGFLPNSIGAMPISKGYTGDRPAIEFENTRGITVIVYMHGTNNSNKAQDCSAPSSRVPDALKRITGANIVIFYLCSSAVETLSFIPGSYIFNRLNELEPILNEILTAGVDSSQIFLAGHSAGGWVALMAAHRFQEKYAGSIAFAPAFSGRKKTVSFWWRNIARPHQIRKMLSAEDIHALVFAYYNDPFEDPESLNFLTKKPSVKLISYNCPFPHSAIFRGCKLEDVRAEVHDFIKETQLKLGVVP</sequence>
<dbReference type="OrthoDB" id="7158859at2"/>
<dbReference type="GO" id="GO:0016787">
    <property type="term" value="F:hydrolase activity"/>
    <property type="evidence" value="ECO:0007669"/>
    <property type="project" value="UniProtKB-KW"/>
</dbReference>
<keyword evidence="3" id="KW-0378">Hydrolase</keyword>
<keyword evidence="4" id="KW-1185">Reference proteome</keyword>
<dbReference type="STRING" id="152573.SAMN04488051_10783"/>
<dbReference type="AlphaFoldDB" id="A0A1H4EK52"/>
<proteinExistence type="predicted"/>
<dbReference type="Pfam" id="PF12146">
    <property type="entry name" value="Hydrolase_4"/>
    <property type="match status" value="1"/>
</dbReference>
<dbReference type="EMBL" id="FNRM01000007">
    <property type="protein sequence ID" value="SEA85229.1"/>
    <property type="molecule type" value="Genomic_DNA"/>
</dbReference>
<name>A0A1H4EK52_ALKAM</name>
<organism evidence="3 4">
    <name type="scientific">Alkalimonas amylolytica</name>
    <dbReference type="NCBI Taxonomy" id="152573"/>
    <lineage>
        <taxon>Bacteria</taxon>
        <taxon>Pseudomonadati</taxon>
        <taxon>Pseudomonadota</taxon>
        <taxon>Gammaproteobacteria</taxon>
        <taxon>Alkalimonas</taxon>
    </lineage>
</organism>
<evidence type="ECO:0000259" key="2">
    <source>
        <dbReference type="Pfam" id="PF12146"/>
    </source>
</evidence>
<reference evidence="3 4" key="1">
    <citation type="submission" date="2016-10" db="EMBL/GenBank/DDBJ databases">
        <authorList>
            <person name="de Groot N.N."/>
        </authorList>
    </citation>
    <scope>NUCLEOTIDE SEQUENCE [LARGE SCALE GENOMIC DNA]</scope>
    <source>
        <strain evidence="3 4">CGMCC 1.3430</strain>
    </source>
</reference>
<dbReference type="InterPro" id="IPR029058">
    <property type="entry name" value="AB_hydrolase_fold"/>
</dbReference>
<protein>
    <submittedName>
        <fullName evidence="3">Alpha/beta hydrolase family protein</fullName>
    </submittedName>
</protein>
<feature type="chain" id="PRO_5011547390" evidence="1">
    <location>
        <begin position="26"/>
        <end position="275"/>
    </location>
</feature>
<accession>A0A1H4EK52</accession>
<evidence type="ECO:0000313" key="3">
    <source>
        <dbReference type="EMBL" id="SEA85229.1"/>
    </source>
</evidence>
<feature type="signal peptide" evidence="1">
    <location>
        <begin position="1"/>
        <end position="25"/>
    </location>
</feature>
<keyword evidence="1" id="KW-0732">Signal</keyword>
<evidence type="ECO:0000256" key="1">
    <source>
        <dbReference type="SAM" id="SignalP"/>
    </source>
</evidence>
<evidence type="ECO:0000313" key="4">
    <source>
        <dbReference type="Proteomes" id="UP000198773"/>
    </source>
</evidence>